<reference evidence="2 3" key="1">
    <citation type="submission" date="2016-06" db="EMBL/GenBank/DDBJ databases">
        <title>Evolution of pathogenesis and genome organization in the Tremellales.</title>
        <authorList>
            <person name="Cuomo C."/>
            <person name="Litvintseva A."/>
            <person name="Heitman J."/>
            <person name="Chen Y."/>
            <person name="Sun S."/>
            <person name="Springer D."/>
            <person name="Dromer F."/>
            <person name="Young S."/>
            <person name="Zeng Q."/>
            <person name="Chapman S."/>
            <person name="Gujja S."/>
            <person name="Saif S."/>
            <person name="Birren B."/>
        </authorList>
    </citation>
    <scope>NUCLEOTIDE SEQUENCE [LARGE SCALE GENOMIC DNA]</scope>
    <source>
        <strain evidence="2 3">CBS 6039</strain>
    </source>
</reference>
<feature type="region of interest" description="Disordered" evidence="1">
    <location>
        <begin position="123"/>
        <end position="155"/>
    </location>
</feature>
<organism evidence="2 3">
    <name type="scientific">Cryptococcus amylolentus CBS 6039</name>
    <dbReference type="NCBI Taxonomy" id="1295533"/>
    <lineage>
        <taxon>Eukaryota</taxon>
        <taxon>Fungi</taxon>
        <taxon>Dikarya</taxon>
        <taxon>Basidiomycota</taxon>
        <taxon>Agaricomycotina</taxon>
        <taxon>Tremellomycetes</taxon>
        <taxon>Tremellales</taxon>
        <taxon>Cryptococcaceae</taxon>
        <taxon>Cryptococcus</taxon>
    </lineage>
</organism>
<keyword evidence="3" id="KW-1185">Reference proteome</keyword>
<accession>A0A1E3HEQ5</accession>
<dbReference type="Proteomes" id="UP000094065">
    <property type="component" value="Unassembled WGS sequence"/>
</dbReference>
<protein>
    <submittedName>
        <fullName evidence="2">Uncharacterized protein</fullName>
    </submittedName>
</protein>
<feature type="region of interest" description="Disordered" evidence="1">
    <location>
        <begin position="206"/>
        <end position="246"/>
    </location>
</feature>
<dbReference type="EMBL" id="AWGJ01000011">
    <property type="protein sequence ID" value="ODN74823.1"/>
    <property type="molecule type" value="Genomic_DNA"/>
</dbReference>
<feature type="compositionally biased region" description="Basic and acidic residues" evidence="1">
    <location>
        <begin position="297"/>
        <end position="311"/>
    </location>
</feature>
<feature type="region of interest" description="Disordered" evidence="1">
    <location>
        <begin position="292"/>
        <end position="364"/>
    </location>
</feature>
<feature type="region of interest" description="Disordered" evidence="1">
    <location>
        <begin position="170"/>
        <end position="190"/>
    </location>
</feature>
<dbReference type="AlphaFoldDB" id="A0A1E3HEQ5"/>
<feature type="region of interest" description="Disordered" evidence="1">
    <location>
        <begin position="24"/>
        <end position="50"/>
    </location>
</feature>
<evidence type="ECO:0000313" key="2">
    <source>
        <dbReference type="EMBL" id="ODN74823.1"/>
    </source>
</evidence>
<dbReference type="GeneID" id="30158443"/>
<comment type="caution">
    <text evidence="2">The sequence shown here is derived from an EMBL/GenBank/DDBJ whole genome shotgun (WGS) entry which is preliminary data.</text>
</comment>
<evidence type="ECO:0000313" key="3">
    <source>
        <dbReference type="Proteomes" id="UP000094065"/>
    </source>
</evidence>
<name>A0A1E3HEQ5_9TREE</name>
<evidence type="ECO:0000256" key="1">
    <source>
        <dbReference type="SAM" id="MobiDB-lite"/>
    </source>
</evidence>
<dbReference type="RefSeq" id="XP_018990604.1">
    <property type="nucleotide sequence ID" value="XM_019141797.1"/>
</dbReference>
<dbReference type="OrthoDB" id="10336323at2759"/>
<gene>
    <name evidence="2" type="ORF">L202_07134</name>
</gene>
<proteinExistence type="predicted"/>
<sequence>MIPDDYIPPGHPFATPIVPSFPITHCPSHPRSEVPSSGSLPNPEPSHRPSLRIQTSLPARFEHPHHLPPLRHSVRHCQTAPLCLPSQGFVDVRQQKLGLGLGHGRKASLHREAFIVLGDDSPLSASRSSHPAPVPGPGQGLGVGIRPGAPKAKGYGHARRLSDKFKHLFFPAQRKRSNDDRSGDGEQGVDITHADILNARMMDENTHRRHTGSQKTLPAEDDVDDEFSLPPERPHRSPGTASFLIHRPSLPPLLRHASGLSVSTITSTSGSGTSSLSSFAVRPQWAKKAWVFPQKGASERGDGTENEKGKEGGMISRFSLSSSSSESESGQTLKSEERATSSFALNDPEGVVPGATPSGVGYIESIESGKEKGVEDVRWRRTKRLRRVRSMPVVSLDFVFQR</sequence>
<feature type="compositionally biased region" description="Low complexity" evidence="1">
    <location>
        <begin position="319"/>
        <end position="329"/>
    </location>
</feature>